<evidence type="ECO:0000313" key="6">
    <source>
        <dbReference type="Proteomes" id="UP000054107"/>
    </source>
</evidence>
<dbReference type="AlphaFoldDB" id="A0A0B7N6E9"/>
<dbReference type="SMART" id="SM00054">
    <property type="entry name" value="EFh"/>
    <property type="match status" value="2"/>
</dbReference>
<feature type="region of interest" description="Disordered" evidence="3">
    <location>
        <begin position="91"/>
        <end position="110"/>
    </location>
</feature>
<protein>
    <recommendedName>
        <fullName evidence="4">EF-hand domain-containing protein</fullName>
    </recommendedName>
</protein>
<dbReference type="STRING" id="35722.A0A0B7N6E9"/>
<dbReference type="PROSITE" id="PS00018">
    <property type="entry name" value="EF_HAND_1"/>
    <property type="match status" value="2"/>
</dbReference>
<keyword evidence="1" id="KW-0677">Repeat</keyword>
<dbReference type="Gene3D" id="1.10.238.10">
    <property type="entry name" value="EF-hand"/>
    <property type="match status" value="1"/>
</dbReference>
<keyword evidence="6" id="KW-1185">Reference proteome</keyword>
<dbReference type="SUPFAM" id="SSF47473">
    <property type="entry name" value="EF-hand"/>
    <property type="match status" value="1"/>
</dbReference>
<dbReference type="Proteomes" id="UP000054107">
    <property type="component" value="Unassembled WGS sequence"/>
</dbReference>
<dbReference type="InterPro" id="IPR050145">
    <property type="entry name" value="Centrin_CML-like"/>
</dbReference>
<evidence type="ECO:0000256" key="1">
    <source>
        <dbReference type="ARBA" id="ARBA00022737"/>
    </source>
</evidence>
<gene>
    <name evidence="5" type="primary">PARPA_04366.1 scaffold 12793</name>
</gene>
<dbReference type="PROSITE" id="PS50222">
    <property type="entry name" value="EF_HAND_2"/>
    <property type="match status" value="2"/>
</dbReference>
<keyword evidence="2" id="KW-0106">Calcium</keyword>
<dbReference type="EMBL" id="LN724574">
    <property type="protein sequence ID" value="CEP10639.1"/>
    <property type="molecule type" value="Genomic_DNA"/>
</dbReference>
<dbReference type="FunFam" id="1.10.238.10:FF:000001">
    <property type="entry name" value="Calmodulin 1"/>
    <property type="match status" value="1"/>
</dbReference>
<feature type="compositionally biased region" description="Basic residues" evidence="3">
    <location>
        <begin position="95"/>
        <end position="110"/>
    </location>
</feature>
<proteinExistence type="predicted"/>
<dbReference type="GO" id="GO:0005509">
    <property type="term" value="F:calcium ion binding"/>
    <property type="evidence" value="ECO:0007669"/>
    <property type="project" value="InterPro"/>
</dbReference>
<dbReference type="CDD" id="cd00051">
    <property type="entry name" value="EFh"/>
    <property type="match status" value="1"/>
</dbReference>
<evidence type="ECO:0000256" key="3">
    <source>
        <dbReference type="SAM" id="MobiDB-lite"/>
    </source>
</evidence>
<dbReference type="InterPro" id="IPR002048">
    <property type="entry name" value="EF_hand_dom"/>
</dbReference>
<sequence>MDFEEFAKLMRPTLSDPHRLSSKQIELKEAFDVFDKDKDGTINATELRAMMETLGDRLTLEDAKELIKDVDLDKDGTVNFEEFCIMMGVQQPKTMPKKKTPTSPHKEHKRFSFRNFFRSNRQ</sequence>
<evidence type="ECO:0000256" key="2">
    <source>
        <dbReference type="ARBA" id="ARBA00022837"/>
    </source>
</evidence>
<evidence type="ECO:0000259" key="4">
    <source>
        <dbReference type="PROSITE" id="PS50222"/>
    </source>
</evidence>
<reference evidence="5 6" key="1">
    <citation type="submission" date="2014-09" db="EMBL/GenBank/DDBJ databases">
        <authorList>
            <person name="Ellenberger Sabrina"/>
        </authorList>
    </citation>
    <scope>NUCLEOTIDE SEQUENCE [LARGE SCALE GENOMIC DNA]</scope>
    <source>
        <strain evidence="5 6">CBS 412.66</strain>
    </source>
</reference>
<dbReference type="Pfam" id="PF13499">
    <property type="entry name" value="EF-hand_7"/>
    <property type="match status" value="1"/>
</dbReference>
<dbReference type="InterPro" id="IPR011992">
    <property type="entry name" value="EF-hand-dom_pair"/>
</dbReference>
<feature type="domain" description="EF-hand" evidence="4">
    <location>
        <begin position="22"/>
        <end position="57"/>
    </location>
</feature>
<dbReference type="PANTHER" id="PTHR23050">
    <property type="entry name" value="CALCIUM BINDING PROTEIN"/>
    <property type="match status" value="1"/>
</dbReference>
<feature type="domain" description="EF-hand" evidence="4">
    <location>
        <begin position="58"/>
        <end position="93"/>
    </location>
</feature>
<organism evidence="5 6">
    <name type="scientific">Parasitella parasitica</name>
    <dbReference type="NCBI Taxonomy" id="35722"/>
    <lineage>
        <taxon>Eukaryota</taxon>
        <taxon>Fungi</taxon>
        <taxon>Fungi incertae sedis</taxon>
        <taxon>Mucoromycota</taxon>
        <taxon>Mucoromycotina</taxon>
        <taxon>Mucoromycetes</taxon>
        <taxon>Mucorales</taxon>
        <taxon>Mucorineae</taxon>
        <taxon>Mucoraceae</taxon>
        <taxon>Parasitella</taxon>
    </lineage>
</organism>
<dbReference type="InterPro" id="IPR018247">
    <property type="entry name" value="EF_Hand_1_Ca_BS"/>
</dbReference>
<dbReference type="OrthoDB" id="26525at2759"/>
<name>A0A0B7N6E9_9FUNG</name>
<evidence type="ECO:0000313" key="5">
    <source>
        <dbReference type="EMBL" id="CEP10639.1"/>
    </source>
</evidence>
<accession>A0A0B7N6E9</accession>